<name>A0A8J7GT05_9ACTN</name>
<sequence>MLTAPVLCAPQVTEILGDPRAAASSVTKGAVWSWTQGPGNAEVLVDQLVLGFPGGEAPRVFDQIRRAPLCPQRPPLAKVDTVTGIQRVVRGFKDTDIICVQVATRHTCQAWLQRGPVVIILHASGENPVATESSLAYLISMAGRRLETVIP</sequence>
<evidence type="ECO:0000313" key="2">
    <source>
        <dbReference type="Proteomes" id="UP000622552"/>
    </source>
</evidence>
<dbReference type="Proteomes" id="UP000622552">
    <property type="component" value="Unassembled WGS sequence"/>
</dbReference>
<gene>
    <name evidence="1" type="ORF">IW245_002770</name>
</gene>
<reference evidence="1" key="1">
    <citation type="submission" date="2020-11" db="EMBL/GenBank/DDBJ databases">
        <title>Sequencing the genomes of 1000 actinobacteria strains.</title>
        <authorList>
            <person name="Klenk H.-P."/>
        </authorList>
    </citation>
    <scope>NUCLEOTIDE SEQUENCE</scope>
    <source>
        <strain evidence="1">DSM 45356</strain>
    </source>
</reference>
<dbReference type="AlphaFoldDB" id="A0A8J7GT05"/>
<dbReference type="RefSeq" id="WP_197003534.1">
    <property type="nucleotide sequence ID" value="NZ_BONS01000016.1"/>
</dbReference>
<protein>
    <submittedName>
        <fullName evidence="1">Uncharacterized protein</fullName>
    </submittedName>
</protein>
<proteinExistence type="predicted"/>
<keyword evidence="2" id="KW-1185">Reference proteome</keyword>
<dbReference type="EMBL" id="JADOUF010000001">
    <property type="protein sequence ID" value="MBG6136576.1"/>
    <property type="molecule type" value="Genomic_DNA"/>
</dbReference>
<accession>A0A8J7GT05</accession>
<comment type="caution">
    <text evidence="1">The sequence shown here is derived from an EMBL/GenBank/DDBJ whole genome shotgun (WGS) entry which is preliminary data.</text>
</comment>
<evidence type="ECO:0000313" key="1">
    <source>
        <dbReference type="EMBL" id="MBG6136576.1"/>
    </source>
</evidence>
<organism evidence="1 2">
    <name type="scientific">Longispora fulva</name>
    <dbReference type="NCBI Taxonomy" id="619741"/>
    <lineage>
        <taxon>Bacteria</taxon>
        <taxon>Bacillati</taxon>
        <taxon>Actinomycetota</taxon>
        <taxon>Actinomycetes</taxon>
        <taxon>Micromonosporales</taxon>
        <taxon>Micromonosporaceae</taxon>
        <taxon>Longispora</taxon>
    </lineage>
</organism>